<dbReference type="GO" id="GO:0009360">
    <property type="term" value="C:DNA polymerase III complex"/>
    <property type="evidence" value="ECO:0007669"/>
    <property type="project" value="InterPro"/>
</dbReference>
<name>A0A7V2ZLQ5_9BACT</name>
<evidence type="ECO:0000256" key="6">
    <source>
        <dbReference type="ARBA" id="ARBA00022932"/>
    </source>
</evidence>
<dbReference type="PANTHER" id="PTHR34388:SF1">
    <property type="entry name" value="DNA POLYMERASE III SUBUNIT DELTA"/>
    <property type="match status" value="1"/>
</dbReference>
<dbReference type="Pfam" id="PF21694">
    <property type="entry name" value="DNA_pol3_delta_C"/>
    <property type="match status" value="1"/>
</dbReference>
<comment type="similarity">
    <text evidence="7">Belongs to the DNA polymerase HolA subunit family.</text>
</comment>
<evidence type="ECO:0000256" key="2">
    <source>
        <dbReference type="ARBA" id="ARBA00017703"/>
    </source>
</evidence>
<keyword evidence="3 11" id="KW-0808">Transferase</keyword>
<dbReference type="PANTHER" id="PTHR34388">
    <property type="entry name" value="DNA POLYMERASE III SUBUNIT DELTA"/>
    <property type="match status" value="1"/>
</dbReference>
<evidence type="ECO:0000256" key="1">
    <source>
        <dbReference type="ARBA" id="ARBA00012417"/>
    </source>
</evidence>
<evidence type="ECO:0000259" key="10">
    <source>
        <dbReference type="Pfam" id="PF21694"/>
    </source>
</evidence>
<keyword evidence="6" id="KW-0239">DNA-directed DNA polymerase</keyword>
<evidence type="ECO:0000256" key="8">
    <source>
        <dbReference type="ARBA" id="ARBA00049244"/>
    </source>
</evidence>
<evidence type="ECO:0000313" key="11">
    <source>
        <dbReference type="EMBL" id="HFI92247.1"/>
    </source>
</evidence>
<evidence type="ECO:0000256" key="3">
    <source>
        <dbReference type="ARBA" id="ARBA00022679"/>
    </source>
</evidence>
<dbReference type="Pfam" id="PF06144">
    <property type="entry name" value="DNA_pol3_delta"/>
    <property type="match status" value="1"/>
</dbReference>
<dbReference type="InterPro" id="IPR008921">
    <property type="entry name" value="DNA_pol3_clamp-load_cplx_C"/>
</dbReference>
<dbReference type="SUPFAM" id="SSF48019">
    <property type="entry name" value="post-AAA+ oligomerization domain-like"/>
    <property type="match status" value="1"/>
</dbReference>
<feature type="domain" description="DNA polymerase III delta subunit-like C-terminal" evidence="10">
    <location>
        <begin position="215"/>
        <end position="332"/>
    </location>
</feature>
<sequence length="336" mass="38086">MAKTKIPSVFDLPKDIKTNGLKPIYYIFGEDTFSFDFAKDLIEKTVAPNLSSEFDKETYYGSKNTYSEIISAASTFPFGDGKKFLIIKNAEKPKDKEKLTEYIASPSEFTVMLLLHEGTITKPESEPYKSLIKLGEIFESKEMKGDALVEWVKTYVKGNGRNISDENANLLIDIVGENRSLIELQLEKIFLFLNEEKEITLESIQQLATELKQFNIFDLINAVGKKDKAKALEIAYNLYDSGTDLIQIIAMLNRYFTALSKINEITAMKLSVQEAARIVGTHQYYYKDYLDAGKRYSDQDITNAFRALFNADVSIKTTSLDHKTVLTILIAEIISD</sequence>
<keyword evidence="4 11" id="KW-0548">Nucleotidyltransferase</keyword>
<organism evidence="11">
    <name type="scientific">Ignavibacterium album</name>
    <dbReference type="NCBI Taxonomy" id="591197"/>
    <lineage>
        <taxon>Bacteria</taxon>
        <taxon>Pseudomonadati</taxon>
        <taxon>Ignavibacteriota</taxon>
        <taxon>Ignavibacteria</taxon>
        <taxon>Ignavibacteriales</taxon>
        <taxon>Ignavibacteriaceae</taxon>
        <taxon>Ignavibacterium</taxon>
    </lineage>
</organism>
<proteinExistence type="inferred from homology"/>
<dbReference type="AlphaFoldDB" id="A0A7V2ZLQ5"/>
<dbReference type="InterPro" id="IPR027417">
    <property type="entry name" value="P-loop_NTPase"/>
</dbReference>
<evidence type="ECO:0000256" key="5">
    <source>
        <dbReference type="ARBA" id="ARBA00022705"/>
    </source>
</evidence>
<dbReference type="EMBL" id="DSUJ01000010">
    <property type="protein sequence ID" value="HFI92247.1"/>
    <property type="molecule type" value="Genomic_DNA"/>
</dbReference>
<dbReference type="GO" id="GO:0003677">
    <property type="term" value="F:DNA binding"/>
    <property type="evidence" value="ECO:0007669"/>
    <property type="project" value="InterPro"/>
</dbReference>
<dbReference type="EC" id="2.7.7.7" evidence="1"/>
<comment type="caution">
    <text evidence="11">The sequence shown here is derived from an EMBL/GenBank/DDBJ whole genome shotgun (WGS) entry which is preliminary data.</text>
</comment>
<feature type="domain" description="DNA polymerase III delta N-terminal" evidence="9">
    <location>
        <begin position="25"/>
        <end position="121"/>
    </location>
</feature>
<dbReference type="Gene3D" id="1.20.272.10">
    <property type="match status" value="1"/>
</dbReference>
<accession>A0A7V2ZLQ5</accession>
<evidence type="ECO:0000256" key="7">
    <source>
        <dbReference type="ARBA" id="ARBA00034754"/>
    </source>
</evidence>
<reference evidence="11" key="1">
    <citation type="journal article" date="2020" name="mSystems">
        <title>Genome- and Community-Level Interaction Insights into Carbon Utilization and Element Cycling Functions of Hydrothermarchaeota in Hydrothermal Sediment.</title>
        <authorList>
            <person name="Zhou Z."/>
            <person name="Liu Y."/>
            <person name="Xu W."/>
            <person name="Pan J."/>
            <person name="Luo Z.H."/>
            <person name="Li M."/>
        </authorList>
    </citation>
    <scope>NUCLEOTIDE SEQUENCE [LARGE SCALE GENOMIC DNA]</scope>
    <source>
        <strain evidence="11">SpSt-479</strain>
    </source>
</reference>
<protein>
    <recommendedName>
        <fullName evidence="2">DNA polymerase III subunit delta</fullName>
        <ecNumber evidence="1">2.7.7.7</ecNumber>
    </recommendedName>
</protein>
<dbReference type="GO" id="GO:0003887">
    <property type="term" value="F:DNA-directed DNA polymerase activity"/>
    <property type="evidence" value="ECO:0007669"/>
    <property type="project" value="UniProtKB-KW"/>
</dbReference>
<dbReference type="SUPFAM" id="SSF52540">
    <property type="entry name" value="P-loop containing nucleoside triphosphate hydrolases"/>
    <property type="match status" value="1"/>
</dbReference>
<dbReference type="InterPro" id="IPR048466">
    <property type="entry name" value="DNA_pol3_delta-like_C"/>
</dbReference>
<evidence type="ECO:0000256" key="4">
    <source>
        <dbReference type="ARBA" id="ARBA00022695"/>
    </source>
</evidence>
<dbReference type="InterPro" id="IPR005790">
    <property type="entry name" value="DNA_polIII_delta"/>
</dbReference>
<evidence type="ECO:0000259" key="9">
    <source>
        <dbReference type="Pfam" id="PF06144"/>
    </source>
</evidence>
<dbReference type="Gene3D" id="3.40.50.300">
    <property type="entry name" value="P-loop containing nucleotide triphosphate hydrolases"/>
    <property type="match status" value="1"/>
</dbReference>
<dbReference type="NCBIfam" id="TIGR01128">
    <property type="entry name" value="holA"/>
    <property type="match status" value="1"/>
</dbReference>
<gene>
    <name evidence="11" type="primary">holA</name>
    <name evidence="11" type="ORF">ENS31_12085</name>
</gene>
<dbReference type="InterPro" id="IPR010372">
    <property type="entry name" value="DNA_pol3_delta_N"/>
</dbReference>
<comment type="catalytic activity">
    <reaction evidence="8">
        <text>DNA(n) + a 2'-deoxyribonucleoside 5'-triphosphate = DNA(n+1) + diphosphate</text>
        <dbReference type="Rhea" id="RHEA:22508"/>
        <dbReference type="Rhea" id="RHEA-COMP:17339"/>
        <dbReference type="Rhea" id="RHEA-COMP:17340"/>
        <dbReference type="ChEBI" id="CHEBI:33019"/>
        <dbReference type="ChEBI" id="CHEBI:61560"/>
        <dbReference type="ChEBI" id="CHEBI:173112"/>
        <dbReference type="EC" id="2.7.7.7"/>
    </reaction>
</comment>
<keyword evidence="5" id="KW-0235">DNA replication</keyword>
<dbReference type="Gene3D" id="1.10.8.60">
    <property type="match status" value="1"/>
</dbReference>
<dbReference type="GO" id="GO:0006261">
    <property type="term" value="P:DNA-templated DNA replication"/>
    <property type="evidence" value="ECO:0007669"/>
    <property type="project" value="TreeGrafter"/>
</dbReference>